<keyword evidence="2" id="KW-0479">Metal-binding</keyword>
<keyword evidence="5" id="KW-0411">Iron-sulfur</keyword>
<dbReference type="Proteomes" id="UP000885847">
    <property type="component" value="Unassembled WGS sequence"/>
</dbReference>
<dbReference type="InterPro" id="IPR051460">
    <property type="entry name" value="HdrC_iron-sulfur_subunit"/>
</dbReference>
<protein>
    <submittedName>
        <fullName evidence="7">(Fe-S)-binding protein</fullName>
    </submittedName>
</protein>
<dbReference type="GO" id="GO:0016491">
    <property type="term" value="F:oxidoreductase activity"/>
    <property type="evidence" value="ECO:0007669"/>
    <property type="project" value="UniProtKB-KW"/>
</dbReference>
<accession>A0A7C0VBS1</accession>
<dbReference type="PANTHER" id="PTHR43255:SF1">
    <property type="entry name" value="IRON-SULFUR-BINDING OXIDOREDUCTASE FADF-RELATED"/>
    <property type="match status" value="1"/>
</dbReference>
<dbReference type="GO" id="GO:0005886">
    <property type="term" value="C:plasma membrane"/>
    <property type="evidence" value="ECO:0007669"/>
    <property type="project" value="TreeGrafter"/>
</dbReference>
<evidence type="ECO:0000256" key="5">
    <source>
        <dbReference type="ARBA" id="ARBA00023014"/>
    </source>
</evidence>
<organism evidence="7">
    <name type="scientific">candidate division WOR-3 bacterium</name>
    <dbReference type="NCBI Taxonomy" id="2052148"/>
    <lineage>
        <taxon>Bacteria</taxon>
        <taxon>Bacteria division WOR-3</taxon>
    </lineage>
</organism>
<dbReference type="Pfam" id="PF02754">
    <property type="entry name" value="CCG"/>
    <property type="match status" value="2"/>
</dbReference>
<evidence type="ECO:0000256" key="2">
    <source>
        <dbReference type="ARBA" id="ARBA00022723"/>
    </source>
</evidence>
<gene>
    <name evidence="7" type="ORF">ENF18_03625</name>
</gene>
<keyword evidence="3" id="KW-0560">Oxidoreductase</keyword>
<dbReference type="InterPro" id="IPR004017">
    <property type="entry name" value="Cys_rich_dom"/>
</dbReference>
<dbReference type="EMBL" id="DQWE01000173">
    <property type="protein sequence ID" value="HDI82866.1"/>
    <property type="molecule type" value="Genomic_DNA"/>
</dbReference>
<dbReference type="GO" id="GO:0051539">
    <property type="term" value="F:4 iron, 4 sulfur cluster binding"/>
    <property type="evidence" value="ECO:0007669"/>
    <property type="project" value="UniProtKB-KW"/>
</dbReference>
<dbReference type="GO" id="GO:0046872">
    <property type="term" value="F:metal ion binding"/>
    <property type="evidence" value="ECO:0007669"/>
    <property type="project" value="UniProtKB-KW"/>
</dbReference>
<keyword evidence="4" id="KW-0408">Iron</keyword>
<feature type="domain" description="Cysteine-rich" evidence="6">
    <location>
        <begin position="5"/>
        <end position="82"/>
    </location>
</feature>
<dbReference type="PANTHER" id="PTHR43255">
    <property type="entry name" value="IRON-SULFUR-BINDING OXIDOREDUCTASE FADF-RELATED-RELATED"/>
    <property type="match status" value="1"/>
</dbReference>
<feature type="domain" description="Cysteine-rich" evidence="6">
    <location>
        <begin position="124"/>
        <end position="213"/>
    </location>
</feature>
<evidence type="ECO:0000313" key="7">
    <source>
        <dbReference type="EMBL" id="HDI82866.1"/>
    </source>
</evidence>
<evidence type="ECO:0000259" key="6">
    <source>
        <dbReference type="Pfam" id="PF02754"/>
    </source>
</evidence>
<proteinExistence type="predicted"/>
<comment type="caution">
    <text evidence="7">The sequence shown here is derived from an EMBL/GenBank/DDBJ whole genome shotgun (WGS) entry which is preliminary data.</text>
</comment>
<dbReference type="AlphaFoldDB" id="A0A7C0VBS1"/>
<sequence length="235" mass="26126">MKIGIFFGCTTRSTPVLFDRLKELMDRAGVEYSSHGLDLCCGAPLLLAGKIEEAKVQAEKVRRSLEGVDVVVTPCPHCYTIIKHEYREITGKDNDFEVLHITQFLKKLIDEGKIKFKSGFRKRVVYHDPCYIGRESDGIYDEPREVLKSIPGLELVPLPLEKEDATCCGGGGFVRAYLPRLSAEVAKEKIELQVLPTGAEVLTSACPFCYLNLNDGSEGKIEVEDLVSIVLKGME</sequence>
<reference evidence="7" key="1">
    <citation type="journal article" date="2020" name="mSystems">
        <title>Genome- and Community-Level Interaction Insights into Carbon Utilization and Element Cycling Functions of Hydrothermarchaeota in Hydrothermal Sediment.</title>
        <authorList>
            <person name="Zhou Z."/>
            <person name="Liu Y."/>
            <person name="Xu W."/>
            <person name="Pan J."/>
            <person name="Luo Z.H."/>
            <person name="Li M."/>
        </authorList>
    </citation>
    <scope>NUCLEOTIDE SEQUENCE [LARGE SCALE GENOMIC DNA]</scope>
    <source>
        <strain evidence="7">HyVt-102</strain>
    </source>
</reference>
<keyword evidence="1" id="KW-0004">4Fe-4S</keyword>
<evidence type="ECO:0000256" key="3">
    <source>
        <dbReference type="ARBA" id="ARBA00023002"/>
    </source>
</evidence>
<name>A0A7C0VBS1_UNCW3</name>
<evidence type="ECO:0000256" key="4">
    <source>
        <dbReference type="ARBA" id="ARBA00023004"/>
    </source>
</evidence>
<evidence type="ECO:0000256" key="1">
    <source>
        <dbReference type="ARBA" id="ARBA00022485"/>
    </source>
</evidence>